<dbReference type="HOGENOM" id="CLU_016838_0_0_11"/>
<dbReference type="PANTHER" id="PTHR42953">
    <property type="entry name" value="HIGH-AFFINITY ZINC UPTAKE SYSTEM PROTEIN ZNUA-RELATED"/>
    <property type="match status" value="1"/>
</dbReference>
<evidence type="ECO:0000256" key="1">
    <source>
        <dbReference type="ARBA" id="ARBA00004196"/>
    </source>
</evidence>
<name>H6MXG2_GORPV</name>
<feature type="signal peptide" evidence="5">
    <location>
        <begin position="1"/>
        <end position="29"/>
    </location>
</feature>
<dbReference type="SUPFAM" id="SSF53807">
    <property type="entry name" value="Helical backbone' metal receptor"/>
    <property type="match status" value="1"/>
</dbReference>
<dbReference type="GeneID" id="90161482"/>
<proteinExistence type="predicted"/>
<dbReference type="EMBL" id="CP003119">
    <property type="protein sequence ID" value="AFA75487.1"/>
    <property type="molecule type" value="Genomic_DNA"/>
</dbReference>
<keyword evidence="7" id="KW-1185">Reference proteome</keyword>
<protein>
    <submittedName>
        <fullName evidence="6">Putative cation ABC transporter, periplasmic cation-binding protein</fullName>
    </submittedName>
</protein>
<dbReference type="GO" id="GO:0046872">
    <property type="term" value="F:metal ion binding"/>
    <property type="evidence" value="ECO:0007669"/>
    <property type="project" value="UniProtKB-KW"/>
</dbReference>
<dbReference type="InterPro" id="IPR050492">
    <property type="entry name" value="Bact_metal-bind_prot9"/>
</dbReference>
<dbReference type="RefSeq" id="WP_014361684.1">
    <property type="nucleotide sequence ID" value="NC_016906.1"/>
</dbReference>
<dbReference type="GO" id="GO:0030313">
    <property type="term" value="C:cell envelope"/>
    <property type="evidence" value="ECO:0007669"/>
    <property type="project" value="UniProtKB-SubCell"/>
</dbReference>
<keyword evidence="3" id="KW-0479">Metal-binding</keyword>
<comment type="subcellular location">
    <subcellularLocation>
        <location evidence="1">Cell envelope</location>
    </subcellularLocation>
</comment>
<dbReference type="Gene3D" id="3.40.50.1980">
    <property type="entry name" value="Nitrogenase molybdenum iron protein domain"/>
    <property type="match status" value="1"/>
</dbReference>
<dbReference type="InterPro" id="IPR006127">
    <property type="entry name" value="ZnuA-like"/>
</dbReference>
<dbReference type="STRING" id="1112204.GPOL_c44850"/>
<dbReference type="eggNOG" id="COG0803">
    <property type="taxonomic scope" value="Bacteria"/>
</dbReference>
<dbReference type="Proteomes" id="UP000009154">
    <property type="component" value="Chromosome"/>
</dbReference>
<evidence type="ECO:0000256" key="5">
    <source>
        <dbReference type="SAM" id="SignalP"/>
    </source>
</evidence>
<gene>
    <name evidence="6" type="ordered locus">GPOL_c44850</name>
</gene>
<dbReference type="GO" id="GO:0030001">
    <property type="term" value="P:metal ion transport"/>
    <property type="evidence" value="ECO:0007669"/>
    <property type="project" value="InterPro"/>
</dbReference>
<keyword evidence="2" id="KW-0813">Transport</keyword>
<evidence type="ECO:0000313" key="6">
    <source>
        <dbReference type="EMBL" id="AFA75487.1"/>
    </source>
</evidence>
<sequence>MRISKLAVLAVAAAAVVIGIAGCSSSSSGSDDPTIHAVAAENEYADVLSQVGGHYVSVSAIMSDPNTDPHTYEASPSVAKELRDATLVVQNGLGYDDFMSKLEQASPVNGRKVVVAQQVLGLPDSTPNPHLWYDPKTMPAVAKAIADDLGTLQPAHKDEFEKNAATFTASLQPWLTALASFAKTHPATPVAVTEPVADYMLQAAGTDIKTPWTLQAAIMNDTDPSPQDSTLQDSLLSDKQVKVFLYNQQVTDDTTSKYLALSKSHGIPVVGVYESMPTGYTYQRWMTAELDAMSKAVTDGTSTEKL</sequence>
<evidence type="ECO:0000256" key="4">
    <source>
        <dbReference type="ARBA" id="ARBA00022729"/>
    </source>
</evidence>
<dbReference type="KEGG" id="gpo:GPOL_c44850"/>
<reference evidence="6 7" key="1">
    <citation type="journal article" date="2012" name="Appl. Environ. Microbiol.">
        <title>Involvement of two latex-clearing proteins during rubber degradation and insights into the subsequent degradation pathway revealed by the genome sequence of Gordonia polyisoprenivorans strain VH2.</title>
        <authorList>
            <person name="Hiessl S."/>
            <person name="Schuldes J."/>
            <person name="Thurmer A."/>
            <person name="Halbsguth T."/>
            <person name="Broker D."/>
            <person name="Angelov A."/>
            <person name="Liebl W."/>
            <person name="Daniel R."/>
            <person name="Steinbuchel A."/>
        </authorList>
    </citation>
    <scope>NUCLEOTIDE SEQUENCE [LARGE SCALE GENOMIC DNA]</scope>
    <source>
        <strain evidence="7">DSM 44266 / VH2</strain>
    </source>
</reference>
<evidence type="ECO:0000256" key="2">
    <source>
        <dbReference type="ARBA" id="ARBA00022448"/>
    </source>
</evidence>
<evidence type="ECO:0000313" key="7">
    <source>
        <dbReference type="Proteomes" id="UP000009154"/>
    </source>
</evidence>
<dbReference type="PROSITE" id="PS51257">
    <property type="entry name" value="PROKAR_LIPOPROTEIN"/>
    <property type="match status" value="1"/>
</dbReference>
<accession>H6MXG2</accession>
<organism evidence="6 7">
    <name type="scientific">Gordonia polyisoprenivorans (strain DSM 44266 / VH2)</name>
    <dbReference type="NCBI Taxonomy" id="1112204"/>
    <lineage>
        <taxon>Bacteria</taxon>
        <taxon>Bacillati</taxon>
        <taxon>Actinomycetota</taxon>
        <taxon>Actinomycetes</taxon>
        <taxon>Mycobacteriales</taxon>
        <taxon>Gordoniaceae</taxon>
        <taxon>Gordonia</taxon>
    </lineage>
</organism>
<dbReference type="PANTHER" id="PTHR42953:SF1">
    <property type="entry name" value="METAL-BINDING PROTEIN HI_0362-RELATED"/>
    <property type="match status" value="1"/>
</dbReference>
<dbReference type="AlphaFoldDB" id="H6MXG2"/>
<feature type="chain" id="PRO_5003604393" evidence="5">
    <location>
        <begin position="30"/>
        <end position="306"/>
    </location>
</feature>
<dbReference type="Pfam" id="PF01297">
    <property type="entry name" value="ZnuA"/>
    <property type="match status" value="1"/>
</dbReference>
<evidence type="ECO:0000256" key="3">
    <source>
        <dbReference type="ARBA" id="ARBA00022723"/>
    </source>
</evidence>
<keyword evidence="4 5" id="KW-0732">Signal</keyword>